<reference evidence="1" key="1">
    <citation type="submission" date="2022-06" db="EMBL/GenBank/DDBJ databases">
        <title>Gramella sediminis sp. nov., isolated from deep-sea sediment of the Indian Ocean.</title>
        <authorList>
            <person name="Yang L."/>
        </authorList>
    </citation>
    <scope>NUCLEOTIDE SEQUENCE</scope>
    <source>
        <strain evidence="1">HMD3159</strain>
    </source>
</reference>
<protein>
    <submittedName>
        <fullName evidence="1">Uncharacterized protein</fullName>
    </submittedName>
</protein>
<dbReference type="EMBL" id="JAMSCK010000002">
    <property type="protein sequence ID" value="MCM8568871.1"/>
    <property type="molecule type" value="Genomic_DNA"/>
</dbReference>
<dbReference type="Proteomes" id="UP001155077">
    <property type="component" value="Unassembled WGS sequence"/>
</dbReference>
<accession>A0ABT0YZG8</accession>
<proteinExistence type="predicted"/>
<sequence>MIDWVKCNSNIVNWDYYKENPDKLQTTIIECWPDNMLKNILRKSRERGFTELIPHLEKEMKKRGLKNLE</sequence>
<organism evidence="1 2">
    <name type="scientific">Gramella jeungdoensis</name>
    <dbReference type="NCBI Taxonomy" id="708091"/>
    <lineage>
        <taxon>Bacteria</taxon>
        <taxon>Pseudomonadati</taxon>
        <taxon>Bacteroidota</taxon>
        <taxon>Flavobacteriia</taxon>
        <taxon>Flavobacteriales</taxon>
        <taxon>Flavobacteriaceae</taxon>
        <taxon>Christiangramia</taxon>
    </lineage>
</organism>
<keyword evidence="2" id="KW-1185">Reference proteome</keyword>
<dbReference type="RefSeq" id="WP_252111346.1">
    <property type="nucleotide sequence ID" value="NZ_JAMSCK010000002.1"/>
</dbReference>
<gene>
    <name evidence="1" type="ORF">NE848_05750</name>
</gene>
<comment type="caution">
    <text evidence="1">The sequence shown here is derived from an EMBL/GenBank/DDBJ whole genome shotgun (WGS) entry which is preliminary data.</text>
</comment>
<name>A0ABT0YZG8_9FLAO</name>
<evidence type="ECO:0000313" key="2">
    <source>
        <dbReference type="Proteomes" id="UP001155077"/>
    </source>
</evidence>
<evidence type="ECO:0000313" key="1">
    <source>
        <dbReference type="EMBL" id="MCM8568871.1"/>
    </source>
</evidence>